<gene>
    <name evidence="1" type="ORF">PECAL_5P11640</name>
</gene>
<name>A0A8J2STG7_9STRA</name>
<accession>A0A8J2STG7</accession>
<dbReference type="AlphaFoldDB" id="A0A8J2STG7"/>
<organism evidence="1 2">
    <name type="scientific">Pelagomonas calceolata</name>
    <dbReference type="NCBI Taxonomy" id="35677"/>
    <lineage>
        <taxon>Eukaryota</taxon>
        <taxon>Sar</taxon>
        <taxon>Stramenopiles</taxon>
        <taxon>Ochrophyta</taxon>
        <taxon>Pelagophyceae</taxon>
        <taxon>Pelagomonadales</taxon>
        <taxon>Pelagomonadaceae</taxon>
        <taxon>Pelagomonas</taxon>
    </lineage>
</organism>
<comment type="caution">
    <text evidence="1">The sequence shown here is derived from an EMBL/GenBank/DDBJ whole genome shotgun (WGS) entry which is preliminary data.</text>
</comment>
<feature type="non-terminal residue" evidence="1">
    <location>
        <position position="1"/>
    </location>
</feature>
<sequence>KSKDCRRSHRHHYKTRSLNNAIEAEERTPSLLIVLLTQQRLAPAQQLLRRRAPRVVAIQSRSVDRHAPTCAVQADLDPQSSRGFLLQPVRPLDQTTTLRERPIQIQHVRVAHVAREPIEIHVVHDEVARQAVPAVVGVVQQIGRRRDAHARIAARTSQKAAREDGLARAEVAREADRVTVRGRRSKNAAQAFHLDLRRES</sequence>
<dbReference type="Proteomes" id="UP000789595">
    <property type="component" value="Unassembled WGS sequence"/>
</dbReference>
<reference evidence="1" key="1">
    <citation type="submission" date="2021-11" db="EMBL/GenBank/DDBJ databases">
        <authorList>
            <consortium name="Genoscope - CEA"/>
            <person name="William W."/>
        </authorList>
    </citation>
    <scope>NUCLEOTIDE SEQUENCE</scope>
</reference>
<evidence type="ECO:0000313" key="2">
    <source>
        <dbReference type="Proteomes" id="UP000789595"/>
    </source>
</evidence>
<evidence type="ECO:0000313" key="1">
    <source>
        <dbReference type="EMBL" id="CAH0376566.1"/>
    </source>
</evidence>
<proteinExistence type="predicted"/>
<dbReference type="EMBL" id="CAKKNE010000005">
    <property type="protein sequence ID" value="CAH0376566.1"/>
    <property type="molecule type" value="Genomic_DNA"/>
</dbReference>
<protein>
    <submittedName>
        <fullName evidence="1">Uncharacterized protein</fullName>
    </submittedName>
</protein>
<keyword evidence="2" id="KW-1185">Reference proteome</keyword>